<protein>
    <submittedName>
        <fullName evidence="3">Uncharacterized protein</fullName>
    </submittedName>
</protein>
<evidence type="ECO:0000256" key="2">
    <source>
        <dbReference type="SAM" id="Phobius"/>
    </source>
</evidence>
<name>A0ABR1K8V9_9AGAR</name>
<sequence length="438" mass="49997">MPSMIPIFHSPSSTSTLAYYSAGLLGFISFATYASYTFARHRRWYKLREKLEQKEAELKRLRESLRVVEEDNRRKEEALNGLRRDMEQKRTEASEARDRSVILEERMAKIAQELDSVSEEKSRLTEVHAKTLQLLEVRSLELKGAQEFLTKTDRYSGADVIKMIEALNSEILQTAVTMVEMFAPELKREWTGKPSGANPGSEDLRNAIEHTEEILGPQMTSMLQTFDHQDEPILLQIAFQASMCAFTEWLIDSWLFHARDSELLLQEVYERLREIEDHAVSGRWRILTRKYVRELFPERPDLPSHFFAAFANILVVAGMKENQDAVQETLRAHFSRTIDLLVENAVRLNNVVGDDFTSCEVLPVYCSPEIQFDASSMDSTFEDIPTSEEPILCTTDLGLLRAERVQGMVGEWTNVLLLKPKVVLQSGLSGVAIRAEGS</sequence>
<proteinExistence type="predicted"/>
<keyword evidence="2" id="KW-1133">Transmembrane helix</keyword>
<evidence type="ECO:0000313" key="3">
    <source>
        <dbReference type="EMBL" id="KAK7472083.1"/>
    </source>
</evidence>
<organism evidence="3 4">
    <name type="scientific">Marasmiellus scandens</name>
    <dbReference type="NCBI Taxonomy" id="2682957"/>
    <lineage>
        <taxon>Eukaryota</taxon>
        <taxon>Fungi</taxon>
        <taxon>Dikarya</taxon>
        <taxon>Basidiomycota</taxon>
        <taxon>Agaricomycotina</taxon>
        <taxon>Agaricomycetes</taxon>
        <taxon>Agaricomycetidae</taxon>
        <taxon>Agaricales</taxon>
        <taxon>Marasmiineae</taxon>
        <taxon>Omphalotaceae</taxon>
        <taxon>Marasmiellus</taxon>
    </lineage>
</organism>
<reference evidence="3 4" key="1">
    <citation type="submission" date="2024-01" db="EMBL/GenBank/DDBJ databases">
        <title>A draft genome for the cacao thread blight pathogen Marasmiellus scandens.</title>
        <authorList>
            <person name="Baruah I.K."/>
            <person name="Leung J."/>
            <person name="Bukari Y."/>
            <person name="Amoako-Attah I."/>
            <person name="Meinhardt L.W."/>
            <person name="Bailey B.A."/>
            <person name="Cohen S.P."/>
        </authorList>
    </citation>
    <scope>NUCLEOTIDE SEQUENCE [LARGE SCALE GENOMIC DNA]</scope>
    <source>
        <strain evidence="3 4">GH-19</strain>
    </source>
</reference>
<keyword evidence="2" id="KW-0812">Transmembrane</keyword>
<keyword evidence="4" id="KW-1185">Reference proteome</keyword>
<evidence type="ECO:0000256" key="1">
    <source>
        <dbReference type="SAM" id="Coils"/>
    </source>
</evidence>
<accession>A0ABR1K8V9</accession>
<keyword evidence="1" id="KW-0175">Coiled coil</keyword>
<evidence type="ECO:0000313" key="4">
    <source>
        <dbReference type="Proteomes" id="UP001498398"/>
    </source>
</evidence>
<feature type="transmembrane region" description="Helical" evidence="2">
    <location>
        <begin position="20"/>
        <end position="39"/>
    </location>
</feature>
<gene>
    <name evidence="3" type="ORF">VKT23_000202</name>
</gene>
<feature type="coiled-coil region" evidence="1">
    <location>
        <begin position="44"/>
        <end position="127"/>
    </location>
</feature>
<keyword evidence="2" id="KW-0472">Membrane</keyword>
<dbReference type="EMBL" id="JBANRG010000001">
    <property type="protein sequence ID" value="KAK7472083.1"/>
    <property type="molecule type" value="Genomic_DNA"/>
</dbReference>
<dbReference type="Proteomes" id="UP001498398">
    <property type="component" value="Unassembled WGS sequence"/>
</dbReference>
<comment type="caution">
    <text evidence="3">The sequence shown here is derived from an EMBL/GenBank/DDBJ whole genome shotgun (WGS) entry which is preliminary data.</text>
</comment>